<sequence>MSSGSDRGRHGEALQTSRAIRRDGGDDEKNDDWLQERDWIKSGSVEANVLKEEFKDSSSNIKNIKERVVTMSRGIFFIEQFALEGFFSRLVHSVTLVMGDVFPELKEHEKKITEIIEEEEAAFCETLEKFAFDLWTTHGFPLDFTQLLRDNLTLRTSDLPKEGSLFGGGLQCLRILLI</sequence>
<proteinExistence type="predicted"/>
<dbReference type="PANTHER" id="PTHR11777">
    <property type="entry name" value="ALANYL-TRNA SYNTHETASE"/>
    <property type="match status" value="1"/>
</dbReference>
<dbReference type="GO" id="GO:0009507">
    <property type="term" value="C:chloroplast"/>
    <property type="evidence" value="ECO:0007669"/>
    <property type="project" value="TreeGrafter"/>
</dbReference>
<dbReference type="InterPro" id="IPR018162">
    <property type="entry name" value="Ala-tRNA-ligase_IIc_anticod-bd"/>
</dbReference>
<accession>A0A565B333</accession>
<dbReference type="GO" id="GO:0004813">
    <property type="term" value="F:alanine-tRNA ligase activity"/>
    <property type="evidence" value="ECO:0007669"/>
    <property type="project" value="InterPro"/>
</dbReference>
<reference evidence="3" key="1">
    <citation type="submission" date="2019-07" db="EMBL/GenBank/DDBJ databases">
        <authorList>
            <person name="Dittberner H."/>
        </authorList>
    </citation>
    <scope>NUCLEOTIDE SEQUENCE [LARGE SCALE GENOMIC DNA]</scope>
</reference>
<evidence type="ECO:0000259" key="2">
    <source>
        <dbReference type="Pfam" id="PF01411"/>
    </source>
</evidence>
<feature type="region of interest" description="Disordered" evidence="1">
    <location>
        <begin position="1"/>
        <end position="33"/>
    </location>
</feature>
<dbReference type="SUPFAM" id="SSF101353">
    <property type="entry name" value="Putative anticodon-binding domain of alanyl-tRNA synthetase (AlaRS)"/>
    <property type="match status" value="1"/>
</dbReference>
<evidence type="ECO:0000256" key="1">
    <source>
        <dbReference type="SAM" id="MobiDB-lite"/>
    </source>
</evidence>
<dbReference type="EMBL" id="CABITT030000002">
    <property type="protein sequence ID" value="VVA95710.1"/>
    <property type="molecule type" value="Genomic_DNA"/>
</dbReference>
<dbReference type="InterPro" id="IPR050058">
    <property type="entry name" value="Ala-tRNA_ligase"/>
</dbReference>
<organism evidence="3 4">
    <name type="scientific">Arabis nemorensis</name>
    <dbReference type="NCBI Taxonomy" id="586526"/>
    <lineage>
        <taxon>Eukaryota</taxon>
        <taxon>Viridiplantae</taxon>
        <taxon>Streptophyta</taxon>
        <taxon>Embryophyta</taxon>
        <taxon>Tracheophyta</taxon>
        <taxon>Spermatophyta</taxon>
        <taxon>Magnoliopsida</taxon>
        <taxon>eudicotyledons</taxon>
        <taxon>Gunneridae</taxon>
        <taxon>Pentapetalae</taxon>
        <taxon>rosids</taxon>
        <taxon>malvids</taxon>
        <taxon>Brassicales</taxon>
        <taxon>Brassicaceae</taxon>
        <taxon>Arabideae</taxon>
        <taxon>Arabis</taxon>
    </lineage>
</organism>
<dbReference type="Proteomes" id="UP000489600">
    <property type="component" value="Unassembled WGS sequence"/>
</dbReference>
<dbReference type="GO" id="GO:0002161">
    <property type="term" value="F:aminoacyl-tRNA deacylase activity"/>
    <property type="evidence" value="ECO:0007669"/>
    <property type="project" value="TreeGrafter"/>
</dbReference>
<evidence type="ECO:0000313" key="3">
    <source>
        <dbReference type="EMBL" id="VVA95710.1"/>
    </source>
</evidence>
<protein>
    <recommendedName>
        <fullName evidence="2">Alanyl-tRNA synthetase class IIc N-terminal domain-containing protein</fullName>
    </recommendedName>
</protein>
<feature type="domain" description="Alanyl-tRNA synthetase class IIc N-terminal" evidence="2">
    <location>
        <begin position="84"/>
        <end position="129"/>
    </location>
</feature>
<dbReference type="PANTHER" id="PTHR11777:SF9">
    <property type="entry name" value="ALANINE--TRNA LIGASE, CYTOPLASMIC"/>
    <property type="match status" value="1"/>
</dbReference>
<evidence type="ECO:0000313" key="4">
    <source>
        <dbReference type="Proteomes" id="UP000489600"/>
    </source>
</evidence>
<keyword evidence="4" id="KW-1185">Reference proteome</keyword>
<dbReference type="GO" id="GO:0005524">
    <property type="term" value="F:ATP binding"/>
    <property type="evidence" value="ECO:0007669"/>
    <property type="project" value="InterPro"/>
</dbReference>
<dbReference type="Pfam" id="PF01411">
    <property type="entry name" value="tRNA-synt_2c"/>
    <property type="match status" value="1"/>
</dbReference>
<dbReference type="InterPro" id="IPR018164">
    <property type="entry name" value="Ala-tRNA-synth_IIc_N"/>
</dbReference>
<dbReference type="AlphaFoldDB" id="A0A565B333"/>
<name>A0A565B333_9BRAS</name>
<dbReference type="GO" id="GO:0006419">
    <property type="term" value="P:alanyl-tRNA aminoacylation"/>
    <property type="evidence" value="ECO:0007669"/>
    <property type="project" value="InterPro"/>
</dbReference>
<feature type="compositionally biased region" description="Basic and acidic residues" evidence="1">
    <location>
        <begin position="1"/>
        <end position="12"/>
    </location>
</feature>
<comment type="caution">
    <text evidence="3">The sequence shown here is derived from an EMBL/GenBank/DDBJ whole genome shotgun (WGS) entry which is preliminary data.</text>
</comment>
<dbReference type="GO" id="GO:0005739">
    <property type="term" value="C:mitochondrion"/>
    <property type="evidence" value="ECO:0007669"/>
    <property type="project" value="TreeGrafter"/>
</dbReference>
<gene>
    <name evidence="3" type="ORF">ANE_LOCUS6155</name>
</gene>